<protein>
    <submittedName>
        <fullName evidence="3">Uncharacterized protein</fullName>
    </submittedName>
</protein>
<evidence type="ECO:0000256" key="1">
    <source>
        <dbReference type="SAM" id="Coils"/>
    </source>
</evidence>
<feature type="coiled-coil region" evidence="1">
    <location>
        <begin position="106"/>
        <end position="133"/>
    </location>
</feature>
<feature type="compositionally biased region" description="Basic and acidic residues" evidence="2">
    <location>
        <begin position="266"/>
        <end position="291"/>
    </location>
</feature>
<feature type="coiled-coil region" evidence="1">
    <location>
        <begin position="442"/>
        <end position="505"/>
    </location>
</feature>
<proteinExistence type="predicted"/>
<evidence type="ECO:0000313" key="3">
    <source>
        <dbReference type="EMBL" id="PVD38425.1"/>
    </source>
</evidence>
<dbReference type="OrthoDB" id="10070555at2759"/>
<reference evidence="3 4" key="1">
    <citation type="submission" date="2018-04" db="EMBL/GenBank/DDBJ databases">
        <title>The genome of golden apple snail Pomacea canaliculata provides insight into stress tolerance and invasive adaptation.</title>
        <authorList>
            <person name="Liu C."/>
            <person name="Liu B."/>
            <person name="Ren Y."/>
            <person name="Zhang Y."/>
            <person name="Wang H."/>
            <person name="Li S."/>
            <person name="Jiang F."/>
            <person name="Yin L."/>
            <person name="Zhang G."/>
            <person name="Qian W."/>
            <person name="Fan W."/>
        </authorList>
    </citation>
    <scope>NUCLEOTIDE SEQUENCE [LARGE SCALE GENOMIC DNA]</scope>
    <source>
        <strain evidence="3">SZHN2017</strain>
        <tissue evidence="3">Muscle</tissue>
    </source>
</reference>
<sequence>MVLTDLPFKRGKLLHSRYHNIRRPVSAPPGKAEDTKSEDGQESKEYAAFLKYGAFQIDLGKEKEDKSVGRSKPRALSDISSHPNVVSLAAKIEKDERDYQRRVKVVEDHMWQYKQEERELKRVEGDIIKNQRAVRHTVRDFGNAINKKRMAEDKKLNHSLERFTHMQQEHIHKKHEIGSDRTHQNILTDLQEKAQSRKVEIKKGDLSRQYQQKLSALELKRSEVMRLSQDFESKLRAKEEEQHKLKKELAELAITLNMEAQKGRVQRFENEKSHKKESTSRIQEDLDSERNLENKMMKSDGDIKGAEMTKRRLSADLALTKAHLDIKKRDEQRHLTDTQIRLEDNTTTQRQLNEAARSAEMDLKAKQIEQKVEAHNLQRLHRLHASIRTKKDKEAAQQAVWEARYKVRAAETERKKHEDSLAFFQKLVTKDQEREQALFASVREAEYARQQHDAEVRRLQQQLHAMRAQNAHKLKEEAVRCSRTEKELQEKLLRQKAELDKMHARREESYMQLQAHRHKMREDQHHLTEHEREHLRLQRIGTRSEVGPELYA</sequence>
<feature type="region of interest" description="Disordered" evidence="2">
    <location>
        <begin position="20"/>
        <end position="42"/>
    </location>
</feature>
<comment type="caution">
    <text evidence="3">The sequence shown here is derived from an EMBL/GenBank/DDBJ whole genome shotgun (WGS) entry which is preliminary data.</text>
</comment>
<accession>A0A2T7PYB7</accession>
<gene>
    <name evidence="3" type="ORF">C0Q70_01040</name>
</gene>
<feature type="compositionally biased region" description="Basic and acidic residues" evidence="2">
    <location>
        <begin position="31"/>
        <end position="42"/>
    </location>
</feature>
<keyword evidence="1" id="KW-0175">Coiled coil</keyword>
<keyword evidence="4" id="KW-1185">Reference proteome</keyword>
<feature type="region of interest" description="Disordered" evidence="2">
    <location>
        <begin position="265"/>
        <end position="291"/>
    </location>
</feature>
<dbReference type="Proteomes" id="UP000245119">
    <property type="component" value="Linkage Group LG1"/>
</dbReference>
<evidence type="ECO:0000256" key="2">
    <source>
        <dbReference type="SAM" id="MobiDB-lite"/>
    </source>
</evidence>
<dbReference type="AlphaFoldDB" id="A0A2T7PYB7"/>
<name>A0A2T7PYB7_POMCA</name>
<dbReference type="EMBL" id="PZQS01000001">
    <property type="protein sequence ID" value="PVD38425.1"/>
    <property type="molecule type" value="Genomic_DNA"/>
</dbReference>
<organism evidence="3 4">
    <name type="scientific">Pomacea canaliculata</name>
    <name type="common">Golden apple snail</name>
    <dbReference type="NCBI Taxonomy" id="400727"/>
    <lineage>
        <taxon>Eukaryota</taxon>
        <taxon>Metazoa</taxon>
        <taxon>Spiralia</taxon>
        <taxon>Lophotrochozoa</taxon>
        <taxon>Mollusca</taxon>
        <taxon>Gastropoda</taxon>
        <taxon>Caenogastropoda</taxon>
        <taxon>Architaenioglossa</taxon>
        <taxon>Ampullarioidea</taxon>
        <taxon>Ampullariidae</taxon>
        <taxon>Pomacea</taxon>
    </lineage>
</organism>
<evidence type="ECO:0000313" key="4">
    <source>
        <dbReference type="Proteomes" id="UP000245119"/>
    </source>
</evidence>
<feature type="coiled-coil region" evidence="1">
    <location>
        <begin position="228"/>
        <end position="255"/>
    </location>
</feature>